<evidence type="ECO:0000256" key="2">
    <source>
        <dbReference type="SAM" id="Phobius"/>
    </source>
</evidence>
<name>A0ABY4VEW5_9GAMM</name>
<gene>
    <name evidence="3" type="ORF">MJO52_01990</name>
</gene>
<keyword evidence="2" id="KW-0472">Membrane</keyword>
<sequence>MSTTASANHSAQKSNRCANCETELLGPHCYKCGQPVKGMVRHFSSIIGDFFDTLLAFDSRTWKTVPSLFFRPGFLTTEYFSGRRVRYVSPVRLFIFLCITSFFVTQINSDWAINFGGNKSVVVDTESAERGLDQAVENLKALQKKHAEDNLVVINLEEVESELVEERIEIKTGLDELNTDLDKVNVNLNGVTGASKQSEYFTKDAIASGLNETITEIDEEFFQVGWLPDSLEDWVNKKVDSAHKNVERVTEDPNRLKKAFLGALPSTLIIMLPIFAMMLWVAYIFKRRLYMEHLIVALHSHAFICLSILTANLFYSASEKFSDYNVISSLFDNLFFLLIIWVPIYLFWMQKRIYQQGWLITLCKYSFLGGAYLILLALGAALTVLWSLAEL</sequence>
<feature type="transmembrane region" description="Helical" evidence="2">
    <location>
        <begin position="369"/>
        <end position="389"/>
    </location>
</feature>
<evidence type="ECO:0000313" key="4">
    <source>
        <dbReference type="Proteomes" id="UP001055658"/>
    </source>
</evidence>
<keyword evidence="2" id="KW-0812">Transmembrane</keyword>
<evidence type="ECO:0000256" key="1">
    <source>
        <dbReference type="SAM" id="Coils"/>
    </source>
</evidence>
<feature type="transmembrane region" description="Helical" evidence="2">
    <location>
        <begin position="327"/>
        <end position="348"/>
    </location>
</feature>
<feature type="coiled-coil region" evidence="1">
    <location>
        <begin position="125"/>
        <end position="176"/>
    </location>
</feature>
<reference evidence="3" key="1">
    <citation type="submission" date="2022-02" db="EMBL/GenBank/DDBJ databases">
        <title>Coral-associated bacteria.</title>
        <authorList>
            <person name="Tang K."/>
            <person name="Wang X."/>
        </authorList>
    </citation>
    <scope>NUCLEOTIDE SEQUENCE</scope>
    <source>
        <strain evidence="3">SCSIO 43006</strain>
    </source>
</reference>
<dbReference type="Proteomes" id="UP001055658">
    <property type="component" value="Chromosome"/>
</dbReference>
<keyword evidence="2" id="KW-1133">Transmembrane helix</keyword>
<dbReference type="InterPro" id="IPR022134">
    <property type="entry name" value="DUF3667"/>
</dbReference>
<dbReference type="EMBL" id="CP092418">
    <property type="protein sequence ID" value="USD21936.1"/>
    <property type="molecule type" value="Genomic_DNA"/>
</dbReference>
<organism evidence="3 4">
    <name type="scientific">Microbulbifer variabilis</name>
    <dbReference type="NCBI Taxonomy" id="266805"/>
    <lineage>
        <taxon>Bacteria</taxon>
        <taxon>Pseudomonadati</taxon>
        <taxon>Pseudomonadota</taxon>
        <taxon>Gammaproteobacteria</taxon>
        <taxon>Cellvibrionales</taxon>
        <taxon>Microbulbiferaceae</taxon>
        <taxon>Microbulbifer</taxon>
    </lineage>
</organism>
<dbReference type="RefSeq" id="WP_252084329.1">
    <property type="nucleotide sequence ID" value="NZ_CP092418.1"/>
</dbReference>
<protein>
    <submittedName>
        <fullName evidence="3">DUF3667 domain-containing protein</fullName>
    </submittedName>
</protein>
<evidence type="ECO:0000313" key="3">
    <source>
        <dbReference type="EMBL" id="USD21936.1"/>
    </source>
</evidence>
<proteinExistence type="predicted"/>
<accession>A0ABY4VEW5</accession>
<dbReference type="Pfam" id="PF12412">
    <property type="entry name" value="DUF3667"/>
    <property type="match status" value="1"/>
</dbReference>
<feature type="transmembrane region" description="Helical" evidence="2">
    <location>
        <begin position="259"/>
        <end position="282"/>
    </location>
</feature>
<keyword evidence="1" id="KW-0175">Coiled coil</keyword>
<feature type="transmembrane region" description="Helical" evidence="2">
    <location>
        <begin position="294"/>
        <end position="315"/>
    </location>
</feature>
<keyword evidence="4" id="KW-1185">Reference proteome</keyword>